<dbReference type="PANTHER" id="PTHR43811:SF19">
    <property type="entry name" value="39 KDA FK506-BINDING NUCLEAR PROTEIN"/>
    <property type="match status" value="1"/>
</dbReference>
<dbReference type="GO" id="GO:0006457">
    <property type="term" value="P:protein folding"/>
    <property type="evidence" value="ECO:0007669"/>
    <property type="project" value="InterPro"/>
</dbReference>
<keyword evidence="11" id="KW-1185">Reference proteome</keyword>
<dbReference type="InterPro" id="IPR046357">
    <property type="entry name" value="PPIase_dom_sf"/>
</dbReference>
<evidence type="ECO:0000256" key="3">
    <source>
        <dbReference type="ARBA" id="ARBA00023110"/>
    </source>
</evidence>
<dbReference type="SUPFAM" id="SSF54534">
    <property type="entry name" value="FKBP-like"/>
    <property type="match status" value="1"/>
</dbReference>
<sequence>MSDLMVTALAALLAIGPSAVPAQDQPKQPAAPAAQPGGGLTDLNSKASYGFGLNVGRALKAQADQFQLDARLVARGIADGLNDAQPLLTEEQLAQVMQEFEQQLLARQMEAEKAMLEQNKELAAQNKAAGDAFRTKNAEKAGVKTTATGLQYEPIKAGQGASPTLTDTVTINYKGTLLDGTVFDSTEGREPMTFPVNEFIEGWRQALQMMKVGDKWRVVIPPELAYGETGTPGGPIPPNATLVFEIELLGIAGK</sequence>
<evidence type="ECO:0000256" key="2">
    <source>
        <dbReference type="ARBA" id="ARBA00006577"/>
    </source>
</evidence>
<organism evidence="10 11">
    <name type="scientific">Tautonia sociabilis</name>
    <dbReference type="NCBI Taxonomy" id="2080755"/>
    <lineage>
        <taxon>Bacteria</taxon>
        <taxon>Pseudomonadati</taxon>
        <taxon>Planctomycetota</taxon>
        <taxon>Planctomycetia</taxon>
        <taxon>Isosphaerales</taxon>
        <taxon>Isosphaeraceae</taxon>
        <taxon>Tautonia</taxon>
    </lineage>
</organism>
<dbReference type="PANTHER" id="PTHR43811">
    <property type="entry name" value="FKBP-TYPE PEPTIDYL-PROLYL CIS-TRANS ISOMERASE FKPA"/>
    <property type="match status" value="1"/>
</dbReference>
<dbReference type="RefSeq" id="WP_126723604.1">
    <property type="nucleotide sequence ID" value="NZ_RYZH01000002.1"/>
</dbReference>
<reference evidence="10 11" key="1">
    <citation type="submission" date="2018-12" db="EMBL/GenBank/DDBJ databases">
        <authorList>
            <person name="Toschakov S.V."/>
        </authorList>
    </citation>
    <scope>NUCLEOTIDE SEQUENCE [LARGE SCALE GENOMIC DNA]</scope>
    <source>
        <strain evidence="10 11">GM2012</strain>
    </source>
</reference>
<evidence type="ECO:0000256" key="7">
    <source>
        <dbReference type="SAM" id="MobiDB-lite"/>
    </source>
</evidence>
<keyword evidence="4 5" id="KW-0413">Isomerase</keyword>
<evidence type="ECO:0000313" key="10">
    <source>
        <dbReference type="EMBL" id="RUL89528.1"/>
    </source>
</evidence>
<dbReference type="AlphaFoldDB" id="A0A432MRH5"/>
<dbReference type="EMBL" id="RYZH01000002">
    <property type="protein sequence ID" value="RUL89528.1"/>
    <property type="molecule type" value="Genomic_DNA"/>
</dbReference>
<evidence type="ECO:0000256" key="8">
    <source>
        <dbReference type="SAM" id="SignalP"/>
    </source>
</evidence>
<reference evidence="10 11" key="2">
    <citation type="submission" date="2019-01" db="EMBL/GenBank/DDBJ databases">
        <title>Tautonia sociabilis, a novel thermotolerant planctomycete of Isosphaeraceae family, isolated from a 4000 m deep subterranean habitat.</title>
        <authorList>
            <person name="Kovaleva O.L."/>
            <person name="Elcheninov A.G."/>
            <person name="Van Heerden E."/>
            <person name="Toshchakov S.V."/>
            <person name="Novikov A."/>
            <person name="Bonch-Osmolovskaya E.A."/>
            <person name="Kublanov I.V."/>
        </authorList>
    </citation>
    <scope>NUCLEOTIDE SEQUENCE [LARGE SCALE GENOMIC DNA]</scope>
    <source>
        <strain evidence="10 11">GM2012</strain>
    </source>
</reference>
<dbReference type="GO" id="GO:0003755">
    <property type="term" value="F:peptidyl-prolyl cis-trans isomerase activity"/>
    <property type="evidence" value="ECO:0007669"/>
    <property type="project" value="UniProtKB-UniRule"/>
</dbReference>
<dbReference type="PROSITE" id="PS50059">
    <property type="entry name" value="FKBP_PPIASE"/>
    <property type="match status" value="1"/>
</dbReference>
<comment type="catalytic activity">
    <reaction evidence="1 5 6">
        <text>[protein]-peptidylproline (omega=180) = [protein]-peptidylproline (omega=0)</text>
        <dbReference type="Rhea" id="RHEA:16237"/>
        <dbReference type="Rhea" id="RHEA-COMP:10747"/>
        <dbReference type="Rhea" id="RHEA-COMP:10748"/>
        <dbReference type="ChEBI" id="CHEBI:83833"/>
        <dbReference type="ChEBI" id="CHEBI:83834"/>
        <dbReference type="EC" id="5.2.1.8"/>
    </reaction>
</comment>
<dbReference type="Pfam" id="PF00254">
    <property type="entry name" value="FKBP_C"/>
    <property type="match status" value="1"/>
</dbReference>
<evidence type="ECO:0000256" key="4">
    <source>
        <dbReference type="ARBA" id="ARBA00023235"/>
    </source>
</evidence>
<dbReference type="OrthoDB" id="280278at2"/>
<dbReference type="Proteomes" id="UP000280296">
    <property type="component" value="Unassembled WGS sequence"/>
</dbReference>
<evidence type="ECO:0000256" key="5">
    <source>
        <dbReference type="PROSITE-ProRule" id="PRU00277"/>
    </source>
</evidence>
<comment type="caution">
    <text evidence="10">The sequence shown here is derived from an EMBL/GenBank/DDBJ whole genome shotgun (WGS) entry which is preliminary data.</text>
</comment>
<proteinExistence type="inferred from homology"/>
<evidence type="ECO:0000313" key="11">
    <source>
        <dbReference type="Proteomes" id="UP000280296"/>
    </source>
</evidence>
<keyword evidence="8" id="KW-0732">Signal</keyword>
<dbReference type="Gene3D" id="3.10.50.40">
    <property type="match status" value="1"/>
</dbReference>
<dbReference type="InterPro" id="IPR001179">
    <property type="entry name" value="PPIase_FKBP_dom"/>
</dbReference>
<dbReference type="Pfam" id="PF01346">
    <property type="entry name" value="FKBP_N"/>
    <property type="match status" value="1"/>
</dbReference>
<dbReference type="InterPro" id="IPR000774">
    <property type="entry name" value="PPIase_FKBP_N"/>
</dbReference>
<evidence type="ECO:0000259" key="9">
    <source>
        <dbReference type="PROSITE" id="PS50059"/>
    </source>
</evidence>
<feature type="compositionally biased region" description="Low complexity" evidence="7">
    <location>
        <begin position="21"/>
        <end position="35"/>
    </location>
</feature>
<dbReference type="InterPro" id="IPR036944">
    <property type="entry name" value="PPIase_FKBP_N_sf"/>
</dbReference>
<dbReference type="EC" id="5.2.1.8" evidence="6"/>
<feature type="region of interest" description="Disordered" evidence="7">
    <location>
        <begin position="21"/>
        <end position="41"/>
    </location>
</feature>
<evidence type="ECO:0000256" key="1">
    <source>
        <dbReference type="ARBA" id="ARBA00000971"/>
    </source>
</evidence>
<evidence type="ECO:0000256" key="6">
    <source>
        <dbReference type="RuleBase" id="RU003915"/>
    </source>
</evidence>
<name>A0A432MRH5_9BACT</name>
<gene>
    <name evidence="10" type="ORF">TsocGM_01795</name>
</gene>
<feature type="chain" id="PRO_5019260192" description="Peptidyl-prolyl cis-trans isomerase" evidence="8">
    <location>
        <begin position="23"/>
        <end position="254"/>
    </location>
</feature>
<protein>
    <recommendedName>
        <fullName evidence="6">Peptidyl-prolyl cis-trans isomerase</fullName>
        <ecNumber evidence="6">5.2.1.8</ecNumber>
    </recommendedName>
</protein>
<feature type="signal peptide" evidence="8">
    <location>
        <begin position="1"/>
        <end position="22"/>
    </location>
</feature>
<keyword evidence="3 5" id="KW-0697">Rotamase</keyword>
<accession>A0A432MRH5</accession>
<comment type="similarity">
    <text evidence="2 6">Belongs to the FKBP-type PPIase family.</text>
</comment>
<dbReference type="Gene3D" id="1.10.287.460">
    <property type="entry name" value="Peptidyl-prolyl cis-trans isomerase, FKBP-type, N-terminal domain"/>
    <property type="match status" value="1"/>
</dbReference>
<feature type="domain" description="PPIase FKBP-type" evidence="9">
    <location>
        <begin position="166"/>
        <end position="252"/>
    </location>
</feature>